<dbReference type="SUPFAM" id="SSF52309">
    <property type="entry name" value="N-(deoxy)ribosyltransferase-like"/>
    <property type="match status" value="1"/>
</dbReference>
<dbReference type="InterPro" id="IPR025518">
    <property type="entry name" value="DUF4406"/>
</dbReference>
<organism evidence="1">
    <name type="scientific">Siphoviridae sp. ctdLA8</name>
    <dbReference type="NCBI Taxonomy" id="2826398"/>
    <lineage>
        <taxon>Viruses</taxon>
        <taxon>Duplodnaviria</taxon>
        <taxon>Heunggongvirae</taxon>
        <taxon>Uroviricota</taxon>
        <taxon>Caudoviricetes</taxon>
    </lineage>
</organism>
<name>A0A8S5NC48_9CAUD</name>
<evidence type="ECO:0000313" key="1">
    <source>
        <dbReference type="EMBL" id="DAD91951.1"/>
    </source>
</evidence>
<accession>A0A8S5NC48</accession>
<feature type="non-terminal residue" evidence="1">
    <location>
        <position position="99"/>
    </location>
</feature>
<protein>
    <recommendedName>
        <fullName evidence="2">DUF4406 domain-containing protein</fullName>
    </recommendedName>
</protein>
<proteinExistence type="predicted"/>
<dbReference type="EMBL" id="BK015124">
    <property type="protein sequence ID" value="DAD91951.1"/>
    <property type="molecule type" value="Genomic_DNA"/>
</dbReference>
<reference evidence="1" key="1">
    <citation type="journal article" date="2021" name="Proc. Natl. Acad. Sci. U.S.A.">
        <title>A Catalog of Tens of Thousands of Viruses from Human Metagenomes Reveals Hidden Associations with Chronic Diseases.</title>
        <authorList>
            <person name="Tisza M.J."/>
            <person name="Buck C.B."/>
        </authorList>
    </citation>
    <scope>NUCLEOTIDE SEQUENCE</scope>
    <source>
        <strain evidence="1">CtdLA8</strain>
    </source>
</reference>
<dbReference type="Pfam" id="PF14359">
    <property type="entry name" value="DUF4406"/>
    <property type="match status" value="1"/>
</dbReference>
<evidence type="ECO:0008006" key="2">
    <source>
        <dbReference type="Google" id="ProtNLM"/>
    </source>
</evidence>
<sequence>MKKLFISQPMKGKTNEEIRKEREEAIICAKELTGNEIEVIDSFFENAPADARPLWYLGESLKLLSTADVAYFATGWKNARGCKIEHICAEQYGINIVEA</sequence>